<keyword evidence="8" id="KW-0333">Golgi apparatus</keyword>
<evidence type="ECO:0000256" key="9">
    <source>
        <dbReference type="ARBA" id="ARBA00023136"/>
    </source>
</evidence>
<evidence type="ECO:0000256" key="2">
    <source>
        <dbReference type="ARBA" id="ARBA00006003"/>
    </source>
</evidence>
<evidence type="ECO:0000313" key="12">
    <source>
        <dbReference type="Proteomes" id="UP000694388"/>
    </source>
</evidence>
<keyword evidence="9" id="KW-0472">Membrane</keyword>
<evidence type="ECO:0000256" key="3">
    <source>
        <dbReference type="ARBA" id="ARBA00022676"/>
    </source>
</evidence>
<protein>
    <submittedName>
        <fullName evidence="11">ST3 beta-galactoside alpha-2,3-sialyltransferase 1</fullName>
    </submittedName>
</protein>
<name>A0A8C4NA64_EPTBU</name>
<keyword evidence="5" id="KW-0812">Transmembrane</keyword>
<evidence type="ECO:0000256" key="8">
    <source>
        <dbReference type="ARBA" id="ARBA00023034"/>
    </source>
</evidence>
<dbReference type="Pfam" id="PF00777">
    <property type="entry name" value="Glyco_transf_29"/>
    <property type="match status" value="1"/>
</dbReference>
<dbReference type="GO" id="GO:0003836">
    <property type="term" value="F:beta-galactoside (CMP) alpha-2,3-sialyltransferase activity"/>
    <property type="evidence" value="ECO:0007669"/>
    <property type="project" value="TreeGrafter"/>
</dbReference>
<evidence type="ECO:0000256" key="5">
    <source>
        <dbReference type="ARBA" id="ARBA00022692"/>
    </source>
</evidence>
<dbReference type="Proteomes" id="UP000694388">
    <property type="component" value="Unplaced"/>
</dbReference>
<evidence type="ECO:0000256" key="7">
    <source>
        <dbReference type="ARBA" id="ARBA00022989"/>
    </source>
</evidence>
<dbReference type="PANTHER" id="PTHR46032:SF2">
    <property type="entry name" value="GAL BETA 1,3-GALNAC ALPHA-2,3-SIALYL TRANSFERASE-RELATED"/>
    <property type="match status" value="1"/>
</dbReference>
<proteinExistence type="inferred from homology"/>
<reference evidence="11" key="1">
    <citation type="submission" date="2025-08" db="UniProtKB">
        <authorList>
            <consortium name="Ensembl"/>
        </authorList>
    </citation>
    <scope>IDENTIFICATION</scope>
</reference>
<dbReference type="Ensembl" id="ENSEBUT00000004015.1">
    <property type="protein sequence ID" value="ENSEBUP00000003635.1"/>
    <property type="gene ID" value="ENSEBUG00000002624.1"/>
</dbReference>
<evidence type="ECO:0000256" key="1">
    <source>
        <dbReference type="ARBA" id="ARBA00004323"/>
    </source>
</evidence>
<dbReference type="GO" id="GO:0097503">
    <property type="term" value="P:sialylation"/>
    <property type="evidence" value="ECO:0007669"/>
    <property type="project" value="TreeGrafter"/>
</dbReference>
<dbReference type="AlphaFoldDB" id="A0A8C4NA64"/>
<dbReference type="PANTHER" id="PTHR46032">
    <property type="entry name" value="ALPHA-2,3-SIALYLTRANSFERASE ST3GAL I ISOFORM X1"/>
    <property type="match status" value="1"/>
</dbReference>
<organism evidence="11 12">
    <name type="scientific">Eptatretus burgeri</name>
    <name type="common">Inshore hagfish</name>
    <dbReference type="NCBI Taxonomy" id="7764"/>
    <lineage>
        <taxon>Eukaryota</taxon>
        <taxon>Metazoa</taxon>
        <taxon>Chordata</taxon>
        <taxon>Craniata</taxon>
        <taxon>Vertebrata</taxon>
        <taxon>Cyclostomata</taxon>
        <taxon>Myxini</taxon>
        <taxon>Myxiniformes</taxon>
        <taxon>Myxinidae</taxon>
        <taxon>Eptatretinae</taxon>
        <taxon>Eptatretus</taxon>
    </lineage>
</organism>
<keyword evidence="7" id="KW-1133">Transmembrane helix</keyword>
<reference evidence="11" key="2">
    <citation type="submission" date="2025-09" db="UniProtKB">
        <authorList>
            <consortium name="Ensembl"/>
        </authorList>
    </citation>
    <scope>IDENTIFICATION</scope>
</reference>
<keyword evidence="3" id="KW-0328">Glycosyltransferase</keyword>
<evidence type="ECO:0000313" key="11">
    <source>
        <dbReference type="Ensembl" id="ENSEBUP00000003635.1"/>
    </source>
</evidence>
<accession>A0A8C4NA64</accession>
<evidence type="ECO:0000256" key="6">
    <source>
        <dbReference type="ARBA" id="ARBA00022968"/>
    </source>
</evidence>
<dbReference type="Gene3D" id="3.90.1480.20">
    <property type="entry name" value="Glycosyl transferase family 29"/>
    <property type="match status" value="1"/>
</dbReference>
<keyword evidence="4" id="KW-0808">Transferase</keyword>
<keyword evidence="10" id="KW-0325">Glycoprotein</keyword>
<evidence type="ECO:0000256" key="4">
    <source>
        <dbReference type="ARBA" id="ARBA00022679"/>
    </source>
</evidence>
<keyword evidence="12" id="KW-1185">Reference proteome</keyword>
<dbReference type="OMA" id="LKRSHYG"/>
<dbReference type="FunFam" id="3.90.1480.20:FF:000015">
    <property type="entry name" value="Lactosylceramide alpha-2,3-sialyltransferase"/>
    <property type="match status" value="1"/>
</dbReference>
<dbReference type="InterPro" id="IPR038578">
    <property type="entry name" value="GT29-like_sf"/>
</dbReference>
<keyword evidence="6" id="KW-0735">Signal-anchor</keyword>
<dbReference type="GO" id="GO:0000139">
    <property type="term" value="C:Golgi membrane"/>
    <property type="evidence" value="ECO:0007669"/>
    <property type="project" value="UniProtKB-SubCell"/>
</dbReference>
<comment type="subcellular location">
    <subcellularLocation>
        <location evidence="1">Golgi apparatus membrane</location>
        <topology evidence="1">Single-pass type II membrane protein</topology>
    </subcellularLocation>
</comment>
<dbReference type="GeneTree" id="ENSGT00940000154725"/>
<dbReference type="InterPro" id="IPR001675">
    <property type="entry name" value="Glyco_trans_29"/>
</dbReference>
<evidence type="ECO:0000256" key="10">
    <source>
        <dbReference type="ARBA" id="ARBA00023180"/>
    </source>
</evidence>
<sequence>MERKVKLFLWLTAIGVLSYIFKLTMDHQLWLKAQGSDIMWSIFRLRNNESGFAESYPRDITDSSHLLGVFKGLSKVTCEPVRSKTSPWFVKLFNTSIQPFMSPLSQGIVREEFDWWKRLQRNHITYEAFLDFLTEMDKVLPHSQLLFKEKRHNCTSCAVVGNSQNLEGSGLGKAIDCHDYVFRMNRGPVEGYENDVGTFTTHRFMYPESATKIPSGTGLIFIPFKMGDLKWLNNTLTKVSNEKRNIISTERKKVIVYNPAFIHYVHNVWGEKKGRYPSTGFLAVIFVLHSCDEVDLFGFGQDSHGAWPHYWDKKYQGQWRKGRVHNGDHEGEMLQRLKDNGIIRIFKKQDSKT</sequence>
<comment type="similarity">
    <text evidence="2">Belongs to the glycosyltransferase 29 family.</text>
</comment>
<dbReference type="InterPro" id="IPR051757">
    <property type="entry name" value="Beta-gal_alpha2-3_sialyltrans"/>
</dbReference>